<dbReference type="PANTHER" id="PTHR43295:SF9">
    <property type="entry name" value="BIOSYNTHETIC ARGININE DECARBOXYLASE"/>
    <property type="match status" value="1"/>
</dbReference>
<dbReference type="PROSITE" id="PS00879">
    <property type="entry name" value="ODR_DC_2_2"/>
    <property type="match status" value="1"/>
</dbReference>
<comment type="pathway">
    <text evidence="12">Amine and polyamine biosynthesis; agmatine biosynthesis; agmatine from L-arginine: step 1/1.</text>
</comment>
<feature type="active site" description="Proton donor" evidence="14">
    <location>
        <position position="497"/>
    </location>
</feature>
<evidence type="ECO:0000313" key="19">
    <source>
        <dbReference type="Proteomes" id="UP000029989"/>
    </source>
</evidence>
<dbReference type="NCBIfam" id="TIGR01273">
    <property type="entry name" value="speA"/>
    <property type="match status" value="1"/>
</dbReference>
<dbReference type="GO" id="GO:0008295">
    <property type="term" value="P:spermidine biosynthetic process"/>
    <property type="evidence" value="ECO:0007669"/>
    <property type="project" value="UniProtKB-UniRule"/>
</dbReference>
<dbReference type="InterPro" id="IPR041128">
    <property type="entry name" value="Arg_decarbox_C"/>
</dbReference>
<dbReference type="SUPFAM" id="SSF50621">
    <property type="entry name" value="Alanine racemase C-terminal domain-like"/>
    <property type="match status" value="1"/>
</dbReference>
<dbReference type="EC" id="4.1.1.19" evidence="12"/>
<evidence type="ECO:0000259" key="17">
    <source>
        <dbReference type="Pfam" id="PF17944"/>
    </source>
</evidence>
<comment type="cofactor">
    <cofactor evidence="1 12 13">
        <name>pyridoxal 5'-phosphate</name>
        <dbReference type="ChEBI" id="CHEBI:597326"/>
    </cofactor>
</comment>
<dbReference type="InterPro" id="IPR022657">
    <property type="entry name" value="De-COase2_CS"/>
</dbReference>
<dbReference type="Proteomes" id="UP000029989">
    <property type="component" value="Unassembled WGS sequence"/>
</dbReference>
<dbReference type="GO" id="GO:0008792">
    <property type="term" value="F:arginine decarboxylase activity"/>
    <property type="evidence" value="ECO:0007669"/>
    <property type="project" value="UniProtKB-UniRule"/>
</dbReference>
<evidence type="ECO:0000256" key="5">
    <source>
        <dbReference type="ARBA" id="ARBA00022723"/>
    </source>
</evidence>
<comment type="cofactor">
    <cofactor evidence="2 12">
        <name>Mg(2+)</name>
        <dbReference type="ChEBI" id="CHEBI:18420"/>
    </cofactor>
</comment>
<dbReference type="InterPro" id="IPR000183">
    <property type="entry name" value="Orn/DAP/Arg_de-COase"/>
</dbReference>
<dbReference type="InterPro" id="IPR029066">
    <property type="entry name" value="PLP-binding_barrel"/>
</dbReference>
<dbReference type="PIRSF" id="PIRSF001336">
    <property type="entry name" value="Arg_decrbxlase"/>
    <property type="match status" value="1"/>
</dbReference>
<dbReference type="GO" id="GO:0046872">
    <property type="term" value="F:metal ion binding"/>
    <property type="evidence" value="ECO:0007669"/>
    <property type="project" value="UniProtKB-KW"/>
</dbReference>
<proteinExistence type="inferred from homology"/>
<protein>
    <recommendedName>
        <fullName evidence="12">Biosynthetic arginine decarboxylase</fullName>
        <shortName evidence="12">ADC</shortName>
        <ecNumber evidence="12">4.1.1.19</ecNumber>
    </recommendedName>
</protein>
<feature type="domain" description="Orn/DAP/Arg decarboxylase 2 N-terminal" evidence="15">
    <location>
        <begin position="88"/>
        <end position="340"/>
    </location>
</feature>
<dbReference type="Pfam" id="PF17810">
    <property type="entry name" value="Arg_decarb_HB"/>
    <property type="match status" value="1"/>
</dbReference>
<dbReference type="Pfam" id="PF17944">
    <property type="entry name" value="Arg_decarbox_C"/>
    <property type="match status" value="1"/>
</dbReference>
<keyword evidence="9 12" id="KW-0745">Spermidine biosynthesis</keyword>
<evidence type="ECO:0000256" key="11">
    <source>
        <dbReference type="ARBA" id="ARBA00023239"/>
    </source>
</evidence>
<dbReference type="AlphaFoldDB" id="A0A0A0F0M0"/>
<comment type="function">
    <text evidence="3 12">Catalyzes the biosynthesis of agmatine from arginine.</text>
</comment>
<reference evidence="18 19" key="1">
    <citation type="journal article" date="2015" name="Stand. Genomic Sci.">
        <title>Genomic information of the arsenic-resistant bacterium Lysobacter arseniciresistens type strain ZS79(T) and comparison of Lysobacter draft genomes.</title>
        <authorList>
            <person name="Liu L."/>
            <person name="Zhang S."/>
            <person name="Luo M."/>
            <person name="Wang G."/>
        </authorList>
    </citation>
    <scope>NUCLEOTIDE SEQUENCE [LARGE SCALE GENOMIC DNA]</scope>
    <source>
        <strain evidence="18 19">ZS79</strain>
    </source>
</reference>
<dbReference type="STRING" id="913325.N799_04930"/>
<dbReference type="Gene3D" id="2.40.37.10">
    <property type="entry name" value="Lyase, Ornithine Decarboxylase, Chain A, domain 1"/>
    <property type="match status" value="1"/>
</dbReference>
<evidence type="ECO:0000259" key="16">
    <source>
        <dbReference type="Pfam" id="PF17810"/>
    </source>
</evidence>
<gene>
    <name evidence="12" type="primary">speA</name>
    <name evidence="18" type="ORF">N799_04930</name>
</gene>
<dbReference type="PRINTS" id="PR01180">
    <property type="entry name" value="ARGDCRBXLASE"/>
</dbReference>
<dbReference type="EMBL" id="AVPT01000015">
    <property type="protein sequence ID" value="KGM56140.1"/>
    <property type="molecule type" value="Genomic_DNA"/>
</dbReference>
<dbReference type="PANTHER" id="PTHR43295">
    <property type="entry name" value="ARGININE DECARBOXYLASE"/>
    <property type="match status" value="1"/>
</dbReference>
<dbReference type="UniPathway" id="UPA00186">
    <property type="reaction ID" value="UER00284"/>
</dbReference>
<dbReference type="Gene3D" id="3.20.20.10">
    <property type="entry name" value="Alanine racemase"/>
    <property type="match status" value="1"/>
</dbReference>
<evidence type="ECO:0000256" key="10">
    <source>
        <dbReference type="ARBA" id="ARBA00023115"/>
    </source>
</evidence>
<dbReference type="GO" id="GO:0033388">
    <property type="term" value="P:putrescine biosynthetic process from arginine"/>
    <property type="evidence" value="ECO:0007669"/>
    <property type="project" value="TreeGrafter"/>
</dbReference>
<feature type="modified residue" description="N6-(pyridoxal phosphate)lysine" evidence="12 13">
    <location>
        <position position="100"/>
    </location>
</feature>
<evidence type="ECO:0000256" key="9">
    <source>
        <dbReference type="ARBA" id="ARBA00023066"/>
    </source>
</evidence>
<organism evidence="18 19">
    <name type="scientific">Lysobacter arseniciresistens ZS79</name>
    <dbReference type="NCBI Taxonomy" id="913325"/>
    <lineage>
        <taxon>Bacteria</taxon>
        <taxon>Pseudomonadati</taxon>
        <taxon>Pseudomonadota</taxon>
        <taxon>Gammaproteobacteria</taxon>
        <taxon>Lysobacterales</taxon>
        <taxon>Lysobacteraceae</taxon>
        <taxon>Novilysobacter</taxon>
    </lineage>
</organism>
<dbReference type="GO" id="GO:0006527">
    <property type="term" value="P:L-arginine catabolic process"/>
    <property type="evidence" value="ECO:0007669"/>
    <property type="project" value="InterPro"/>
</dbReference>
<keyword evidence="6 12" id="KW-0210">Decarboxylase</keyword>
<evidence type="ECO:0000256" key="1">
    <source>
        <dbReference type="ARBA" id="ARBA00001933"/>
    </source>
</evidence>
<dbReference type="InterPro" id="IPR009006">
    <property type="entry name" value="Ala_racemase/Decarboxylase_C"/>
</dbReference>
<feature type="domain" description="Arginine decarboxylase helical bundle" evidence="16">
    <location>
        <begin position="365"/>
        <end position="447"/>
    </location>
</feature>
<evidence type="ECO:0000256" key="3">
    <source>
        <dbReference type="ARBA" id="ARBA00002257"/>
    </source>
</evidence>
<evidence type="ECO:0000256" key="12">
    <source>
        <dbReference type="HAMAP-Rule" id="MF_01417"/>
    </source>
</evidence>
<sequence length="629" mass="68929">MSDWSIDQARKTYSIPYWSEGYYDVDGGGRVVVRPLGAHGPSIALPEVVDEARARGAKLPLLVRFPDILGNRLGKLQAAFAEAMDEAGYPGGYTAVYPIKVNQHQGVAGTLASHAGEGFGLEAGSKPELMAVLALSRPGGVIVCNGYKDREYIRLALIGRKLGLQTFIVIEKPSELALVMEEAQALGVRPGLGVRMRLASLGAGKWQNSGGDKAKFGLSPRQVLDVWKRLRDAGMGDCLELLHFHMGSQISNVRDIASGMREAVRYFVELSRLGANVRFMDVGGGLGVDYEGTRSRSYYSINYGVKQYASTIVQALAEACAANELAPPRIITECGRAMTAHHAVLVANVSEVERAPEGRVPDAHDDEPAVIRHLRDIHAELDERPAVELFHEAVHFHNEGLAAYALGQVDLVHRARIDDLFYLIAHGVRERLSPGEKSHQSVLDELKQRLVDKYFVNFSVFESMPDVWAIQQVFPIVPIERLDEAPQRRGVIADLTCDSDGRIDTYVEAEGLNTSMPVHALRPGESYRLGFFMVGAYQEILGDIHNLFGDTDAVEVKVDGDGYRLVQQRRGDTADVMLDYVGYRVDDLRTAYRAKVAAAGLPDDEAARLNAALEAGLTGYTYLDDAPLD</sequence>
<keyword evidence="8 12" id="KW-0663">Pyridoxal phosphate</keyword>
<evidence type="ECO:0000256" key="8">
    <source>
        <dbReference type="ARBA" id="ARBA00022898"/>
    </source>
</evidence>
<keyword evidence="7 12" id="KW-0460">Magnesium</keyword>
<evidence type="ECO:0000313" key="18">
    <source>
        <dbReference type="EMBL" id="KGM56140.1"/>
    </source>
</evidence>
<name>A0A0A0F0M0_9GAMM</name>
<dbReference type="InterPro" id="IPR022644">
    <property type="entry name" value="De-COase2_N"/>
</dbReference>
<dbReference type="InterPro" id="IPR002985">
    <property type="entry name" value="Arg_decrbxlase"/>
</dbReference>
<dbReference type="RefSeq" id="WP_036211106.1">
    <property type="nucleotide sequence ID" value="NZ_AVPT01000015.1"/>
</dbReference>
<dbReference type="OrthoDB" id="9802658at2"/>
<evidence type="ECO:0000256" key="7">
    <source>
        <dbReference type="ARBA" id="ARBA00022842"/>
    </source>
</evidence>
<evidence type="ECO:0000256" key="6">
    <source>
        <dbReference type="ARBA" id="ARBA00022793"/>
    </source>
</evidence>
<comment type="similarity">
    <text evidence="4 12">Belongs to the Orn/Lys/Arg decarboxylase class-II family. SpeA subfamily.</text>
</comment>
<keyword evidence="11 12" id="KW-0456">Lyase</keyword>
<dbReference type="NCBIfam" id="NF003763">
    <property type="entry name" value="PRK05354.1"/>
    <property type="match status" value="1"/>
</dbReference>
<evidence type="ECO:0000256" key="4">
    <source>
        <dbReference type="ARBA" id="ARBA00008357"/>
    </source>
</evidence>
<accession>A0A0A0F0M0</accession>
<evidence type="ECO:0000259" key="15">
    <source>
        <dbReference type="Pfam" id="PF02784"/>
    </source>
</evidence>
<comment type="caution">
    <text evidence="18">The sequence shown here is derived from an EMBL/GenBank/DDBJ whole genome shotgun (WGS) entry which is preliminary data.</text>
</comment>
<dbReference type="CDD" id="cd06830">
    <property type="entry name" value="PLPDE_III_ADC"/>
    <property type="match status" value="1"/>
</dbReference>
<evidence type="ECO:0000256" key="2">
    <source>
        <dbReference type="ARBA" id="ARBA00001946"/>
    </source>
</evidence>
<dbReference type="FunFam" id="3.20.20.10:FF:000001">
    <property type="entry name" value="Biosynthetic arginine decarboxylase"/>
    <property type="match status" value="1"/>
</dbReference>
<dbReference type="Gene3D" id="1.20.58.930">
    <property type="match status" value="1"/>
</dbReference>
<dbReference type="Pfam" id="PF02784">
    <property type="entry name" value="Orn_Arg_deC_N"/>
    <property type="match status" value="1"/>
</dbReference>
<dbReference type="eggNOG" id="COG1166">
    <property type="taxonomic scope" value="Bacteria"/>
</dbReference>
<dbReference type="PRINTS" id="PR01179">
    <property type="entry name" value="ODADCRBXLASE"/>
</dbReference>
<dbReference type="HAMAP" id="MF_01417">
    <property type="entry name" value="SpeA"/>
    <property type="match status" value="1"/>
</dbReference>
<dbReference type="Gene3D" id="1.10.287.3440">
    <property type="match status" value="1"/>
</dbReference>
<keyword evidence="5 12" id="KW-0479">Metal-binding</keyword>
<dbReference type="SUPFAM" id="SSF51419">
    <property type="entry name" value="PLP-binding barrel"/>
    <property type="match status" value="1"/>
</dbReference>
<keyword evidence="19" id="KW-1185">Reference proteome</keyword>
<feature type="domain" description="Arginine decarboxylase C-terminal helical" evidence="17">
    <location>
        <begin position="575"/>
        <end position="623"/>
    </location>
</feature>
<keyword evidence="10 12" id="KW-0620">Polyamine biosynthesis</keyword>
<dbReference type="InterPro" id="IPR040634">
    <property type="entry name" value="Arg_decarb_HB"/>
</dbReference>
<evidence type="ECO:0000256" key="14">
    <source>
        <dbReference type="PIRSR" id="PIRSR600183-50"/>
    </source>
</evidence>
<comment type="caution">
    <text evidence="12">Lacks conserved residue(s) required for the propagation of feature annotation.</text>
</comment>
<evidence type="ECO:0000256" key="13">
    <source>
        <dbReference type="PIRSR" id="PIRSR001336-50"/>
    </source>
</evidence>
<comment type="catalytic activity">
    <reaction evidence="12">
        <text>L-arginine + H(+) = agmatine + CO2</text>
        <dbReference type="Rhea" id="RHEA:17641"/>
        <dbReference type="ChEBI" id="CHEBI:15378"/>
        <dbReference type="ChEBI" id="CHEBI:16526"/>
        <dbReference type="ChEBI" id="CHEBI:32682"/>
        <dbReference type="ChEBI" id="CHEBI:58145"/>
        <dbReference type="EC" id="4.1.1.19"/>
    </reaction>
</comment>